<name>A0ACB8C0T4_9AGAM</name>
<dbReference type="EMBL" id="MU266329">
    <property type="protein sequence ID" value="KAH7930781.1"/>
    <property type="molecule type" value="Genomic_DNA"/>
</dbReference>
<sequence>MDGHTNKMKLASELGHGTESSKKSMGAAWNAREDYASDMEAGSSGGRPIAEAQRGISRHSLGHAVRSYVAFIERHVDPYGGRAIREGVPLSSVLSYVLLHFALLCFILFCAVYVVIKLLS</sequence>
<dbReference type="Proteomes" id="UP000790709">
    <property type="component" value="Unassembled WGS sequence"/>
</dbReference>
<reference evidence="1" key="1">
    <citation type="journal article" date="2021" name="New Phytol.">
        <title>Evolutionary innovations through gain and loss of genes in the ectomycorrhizal Boletales.</title>
        <authorList>
            <person name="Wu G."/>
            <person name="Miyauchi S."/>
            <person name="Morin E."/>
            <person name="Kuo A."/>
            <person name="Drula E."/>
            <person name="Varga T."/>
            <person name="Kohler A."/>
            <person name="Feng B."/>
            <person name="Cao Y."/>
            <person name="Lipzen A."/>
            <person name="Daum C."/>
            <person name="Hundley H."/>
            <person name="Pangilinan J."/>
            <person name="Johnson J."/>
            <person name="Barry K."/>
            <person name="LaButti K."/>
            <person name="Ng V."/>
            <person name="Ahrendt S."/>
            <person name="Min B."/>
            <person name="Choi I.G."/>
            <person name="Park H."/>
            <person name="Plett J.M."/>
            <person name="Magnuson J."/>
            <person name="Spatafora J.W."/>
            <person name="Nagy L.G."/>
            <person name="Henrissat B."/>
            <person name="Grigoriev I.V."/>
            <person name="Yang Z.L."/>
            <person name="Xu J."/>
            <person name="Martin F.M."/>
        </authorList>
    </citation>
    <scope>NUCLEOTIDE SEQUENCE</scope>
    <source>
        <strain evidence="1">KUC20120723A-06</strain>
    </source>
</reference>
<accession>A0ACB8C0T4</accession>
<protein>
    <submittedName>
        <fullName evidence="1">Uncharacterized protein</fullName>
    </submittedName>
</protein>
<keyword evidence="2" id="KW-1185">Reference proteome</keyword>
<proteinExistence type="predicted"/>
<comment type="caution">
    <text evidence="1">The sequence shown here is derived from an EMBL/GenBank/DDBJ whole genome shotgun (WGS) entry which is preliminary data.</text>
</comment>
<gene>
    <name evidence="1" type="ORF">BV22DRAFT_33988</name>
</gene>
<evidence type="ECO:0000313" key="2">
    <source>
        <dbReference type="Proteomes" id="UP000790709"/>
    </source>
</evidence>
<evidence type="ECO:0000313" key="1">
    <source>
        <dbReference type="EMBL" id="KAH7930781.1"/>
    </source>
</evidence>
<organism evidence="1 2">
    <name type="scientific">Leucogyrophana mollusca</name>
    <dbReference type="NCBI Taxonomy" id="85980"/>
    <lineage>
        <taxon>Eukaryota</taxon>
        <taxon>Fungi</taxon>
        <taxon>Dikarya</taxon>
        <taxon>Basidiomycota</taxon>
        <taxon>Agaricomycotina</taxon>
        <taxon>Agaricomycetes</taxon>
        <taxon>Agaricomycetidae</taxon>
        <taxon>Boletales</taxon>
        <taxon>Boletales incertae sedis</taxon>
        <taxon>Leucogyrophana</taxon>
    </lineage>
</organism>